<evidence type="ECO:0008006" key="3">
    <source>
        <dbReference type="Google" id="ProtNLM"/>
    </source>
</evidence>
<accession>A0A3A2Z7I7</accession>
<evidence type="ECO:0000313" key="1">
    <source>
        <dbReference type="EMBL" id="RJE19059.1"/>
    </source>
</evidence>
<reference evidence="2" key="1">
    <citation type="submission" date="2017-02" db="EMBL/GenBank/DDBJ databases">
        <authorList>
            <person name="Tafer H."/>
            <person name="Lopandic K."/>
        </authorList>
    </citation>
    <scope>NUCLEOTIDE SEQUENCE [LARGE SCALE GENOMIC DNA]</scope>
    <source>
        <strain evidence="2">CBS 366.77</strain>
    </source>
</reference>
<comment type="caution">
    <text evidence="1">The sequence shown here is derived from an EMBL/GenBank/DDBJ whole genome shotgun (WGS) entry which is preliminary data.</text>
</comment>
<dbReference type="SUPFAM" id="SSF56112">
    <property type="entry name" value="Protein kinase-like (PK-like)"/>
    <property type="match status" value="1"/>
</dbReference>
<dbReference type="Proteomes" id="UP000266188">
    <property type="component" value="Unassembled WGS sequence"/>
</dbReference>
<dbReference type="OrthoDB" id="3645574at2759"/>
<evidence type="ECO:0000313" key="2">
    <source>
        <dbReference type="Proteomes" id="UP000266188"/>
    </source>
</evidence>
<proteinExistence type="predicted"/>
<dbReference type="AlphaFoldDB" id="A0A3A2Z7I7"/>
<name>A0A3A2Z7I7_9EURO</name>
<dbReference type="EMBL" id="MVGC01000455">
    <property type="protein sequence ID" value="RJE19059.1"/>
    <property type="molecule type" value="Genomic_DNA"/>
</dbReference>
<dbReference type="STRING" id="2070753.A0A3A2Z7I7"/>
<dbReference type="InterPro" id="IPR011009">
    <property type="entry name" value="Kinase-like_dom_sf"/>
</dbReference>
<keyword evidence="2" id="KW-1185">Reference proteome</keyword>
<gene>
    <name evidence="1" type="ORF">PHISCL_08601</name>
</gene>
<sequence>MPRDYTYTTVDSYIVDMLSFHDSRFRNQPNAVNGLGDCGYQLSALSAMRTIFPSLFRRDLRRGPFSLVLTDLHQSNIFVDSKWNITCLVDLEWACSRPIEMISPPYWLTNKGVDQLVSSEYDAIRMKFMEILAVEERKLGLSMISNDGALLISDVINQAWSTGTFWYTLALYSPSGLFSIFHKHIRPSFLAQFGEEFNLIMPFFWGKDIAHLASLKIADKKENDENLRQAFENS</sequence>
<organism evidence="1 2">
    <name type="scientific">Aspergillus sclerotialis</name>
    <dbReference type="NCBI Taxonomy" id="2070753"/>
    <lineage>
        <taxon>Eukaryota</taxon>
        <taxon>Fungi</taxon>
        <taxon>Dikarya</taxon>
        <taxon>Ascomycota</taxon>
        <taxon>Pezizomycotina</taxon>
        <taxon>Eurotiomycetes</taxon>
        <taxon>Eurotiomycetidae</taxon>
        <taxon>Eurotiales</taxon>
        <taxon>Aspergillaceae</taxon>
        <taxon>Aspergillus</taxon>
        <taxon>Aspergillus subgen. Polypaecilum</taxon>
    </lineage>
</organism>
<protein>
    <recommendedName>
        <fullName evidence="3">Aminoglycoside phosphotransferase domain-containing protein</fullName>
    </recommendedName>
</protein>